<keyword evidence="3" id="KW-1185">Reference proteome</keyword>
<feature type="compositionally biased region" description="Low complexity" evidence="1">
    <location>
        <begin position="625"/>
        <end position="668"/>
    </location>
</feature>
<gene>
    <name evidence="2" type="ORF">ANCCAN_23636</name>
</gene>
<organism evidence="2 3">
    <name type="scientific">Ancylostoma caninum</name>
    <name type="common">Dog hookworm</name>
    <dbReference type="NCBI Taxonomy" id="29170"/>
    <lineage>
        <taxon>Eukaryota</taxon>
        <taxon>Metazoa</taxon>
        <taxon>Ecdysozoa</taxon>
        <taxon>Nematoda</taxon>
        <taxon>Chromadorea</taxon>
        <taxon>Rhabditida</taxon>
        <taxon>Rhabditina</taxon>
        <taxon>Rhabditomorpha</taxon>
        <taxon>Strongyloidea</taxon>
        <taxon>Ancylostomatidae</taxon>
        <taxon>Ancylostomatinae</taxon>
        <taxon>Ancylostoma</taxon>
    </lineage>
</organism>
<dbReference type="EMBL" id="JOJR01001519">
    <property type="protein sequence ID" value="RCN30585.1"/>
    <property type="molecule type" value="Genomic_DNA"/>
</dbReference>
<feature type="non-terminal residue" evidence="2">
    <location>
        <position position="1"/>
    </location>
</feature>
<sequence length="695" mass="74188">VIDKGSVREHCFPAISVATCSALPDSAGTSFIFGYVRDAEWNITNQVLSVTVLNGNSLDCSFTIKYREGYDDEKYPLLTKMFSAPKMGSVEIPVPSWYGWQYDSGGMQVDSGPKQLITATSTCPVTVIANNYDTVTQQGDSYLVLPTRWAKSGSVYAFTLPAASNDVENPGYQHISIIPTEQDVKGTLTVFGSDPLPFTAKPDGGTTYFMRKTPKGNAYAYHIQADGPILILAGVTCAGSYKACDHAAFMPQPLPTPACYQNPTLDDNHPAYTSITNGFYVDIPAACKDTQQLKVFGNRGAMSKDFPLSPTKQTPLFSFDSSFGLAVNMHAETASVHITRYHDLSTYGRQGAFIDAVASISQFIAGDSTFYTRNDNDLVEVVCVVSVCMSSTVDGTPLFSLEKNYTTVGLIDGVNYYAMSVIIPKKGFHLIQSGTDGTYAYYVVGQNKNAMYGYIGGINMPKVVLLPTTASPTTKPSITPTTPSPSSTSRTPKTSTKIPSTSTRTSTIKVVTTSTKPRTTTVSSSTTTTSTRRSPTTTGNTYTTMPTSSSTPLRTSSLPNRLTTAQTTNSQPPSPTTALPTSSFTTSVPATTARALTSSTASSSTPKVTSSGSVTTSQGPLTNPQSQSTSASTGGTTTTQSLRTSTSRQTTRVTRRTTSSTTPETTTMMTTTVTQNSHTATYIAALLIVCLRMLL</sequence>
<evidence type="ECO:0008006" key="4">
    <source>
        <dbReference type="Google" id="ProtNLM"/>
    </source>
</evidence>
<evidence type="ECO:0000256" key="1">
    <source>
        <dbReference type="SAM" id="MobiDB-lite"/>
    </source>
</evidence>
<feature type="compositionally biased region" description="Low complexity" evidence="1">
    <location>
        <begin position="471"/>
        <end position="617"/>
    </location>
</feature>
<dbReference type="Proteomes" id="UP000252519">
    <property type="component" value="Unassembled WGS sequence"/>
</dbReference>
<evidence type="ECO:0000313" key="3">
    <source>
        <dbReference type="Proteomes" id="UP000252519"/>
    </source>
</evidence>
<dbReference type="OrthoDB" id="5868818at2759"/>
<proteinExistence type="predicted"/>
<dbReference type="STRING" id="29170.A0A368FID8"/>
<reference evidence="2 3" key="1">
    <citation type="submission" date="2014-10" db="EMBL/GenBank/DDBJ databases">
        <title>Draft genome of the hookworm Ancylostoma caninum.</title>
        <authorList>
            <person name="Mitreva M."/>
        </authorList>
    </citation>
    <scope>NUCLEOTIDE SEQUENCE [LARGE SCALE GENOMIC DNA]</scope>
    <source>
        <strain evidence="2 3">Baltimore</strain>
    </source>
</reference>
<dbReference type="AlphaFoldDB" id="A0A368FID8"/>
<comment type="caution">
    <text evidence="2">The sequence shown here is derived from an EMBL/GenBank/DDBJ whole genome shotgun (WGS) entry which is preliminary data.</text>
</comment>
<evidence type="ECO:0000313" key="2">
    <source>
        <dbReference type="EMBL" id="RCN30585.1"/>
    </source>
</evidence>
<accession>A0A368FID8</accession>
<protein>
    <recommendedName>
        <fullName evidence="4">IgGFc-binding protein N-terminal domain-containing protein</fullName>
    </recommendedName>
</protein>
<name>A0A368FID8_ANCCA</name>
<feature type="region of interest" description="Disordered" evidence="1">
    <location>
        <begin position="471"/>
        <end position="668"/>
    </location>
</feature>